<dbReference type="KEGG" id="bky:D1093_09700"/>
<feature type="domain" description="Enolase C-terminal" evidence="4">
    <location>
        <begin position="149"/>
        <end position="291"/>
    </location>
</feature>
<keyword evidence="2" id="KW-0479">Metal-binding</keyword>
<dbReference type="AlphaFoldDB" id="A0A5B9RID5"/>
<dbReference type="SUPFAM" id="SSF54826">
    <property type="entry name" value="Enolase N-terminal domain-like"/>
    <property type="match status" value="1"/>
</dbReference>
<sequence length="333" mass="36655">MTCLDTIKITNIHIEIITRPLTYPFRIAGEVHYDVLTLTVILEHKGIIGRGECNPYSVSGHNLESVQAEIEAVRKLLLCGINRIALLEVMSPGPARNAVDCALIDLECKILQTPVSKLLGIETSKEICTAQTIGILQNKKELDYFTNKQLPIIKLKVDNSTSTSVISKLKDIFPNTQLIVDANGSLKVSLSEWLYELNNNSVKVLEQPVPFGNEDLLLQVKRGSVLICADESFLNVNHFDIALKYYDMINIKLDKIGGVTAALNAIQIAKANGLQVLIGCMLGTSLSAAPCWWLAQKGDLIDLDGPTMLSQDIDNAMVWSSGRISKPKKELWG</sequence>
<dbReference type="InterPro" id="IPR036849">
    <property type="entry name" value="Enolase-like_C_sf"/>
</dbReference>
<comment type="similarity">
    <text evidence="1">Belongs to the mandelate racemase/muconate lactonizing enzyme family.</text>
</comment>
<name>A0A5B9RID5_9HYPH</name>
<organism evidence="5 6">
    <name type="scientific">Bartonella kosoyi</name>
    <dbReference type="NCBI Taxonomy" id="2133959"/>
    <lineage>
        <taxon>Bacteria</taxon>
        <taxon>Pseudomonadati</taxon>
        <taxon>Pseudomonadota</taxon>
        <taxon>Alphaproteobacteria</taxon>
        <taxon>Hyphomicrobiales</taxon>
        <taxon>Bartonellaceae</taxon>
        <taxon>Bartonella</taxon>
    </lineage>
</organism>
<dbReference type="InterPro" id="IPR029017">
    <property type="entry name" value="Enolase-like_N"/>
</dbReference>
<geneLocation type="plasmid" evidence="5 6">
    <name>pTLV-1</name>
</geneLocation>
<dbReference type="RefSeq" id="WP_150222387.1">
    <property type="nucleotide sequence ID" value="NZ_CP042964.1"/>
</dbReference>
<dbReference type="Pfam" id="PF02746">
    <property type="entry name" value="MR_MLE_N"/>
    <property type="match status" value="1"/>
</dbReference>
<dbReference type="SUPFAM" id="SSF51604">
    <property type="entry name" value="Enolase C-terminal domain-like"/>
    <property type="match status" value="1"/>
</dbReference>
<gene>
    <name evidence="5" type="ORF">D1093_09700</name>
</gene>
<evidence type="ECO:0000256" key="2">
    <source>
        <dbReference type="ARBA" id="ARBA00022723"/>
    </source>
</evidence>
<dbReference type="PANTHER" id="PTHR48080">
    <property type="entry name" value="D-GALACTONATE DEHYDRATASE-RELATED"/>
    <property type="match status" value="1"/>
</dbReference>
<dbReference type="InterPro" id="IPR013341">
    <property type="entry name" value="Mandelate_racemase_N_dom"/>
</dbReference>
<evidence type="ECO:0000256" key="1">
    <source>
        <dbReference type="ARBA" id="ARBA00008031"/>
    </source>
</evidence>
<keyword evidence="6" id="KW-1185">Reference proteome</keyword>
<dbReference type="Proteomes" id="UP000321940">
    <property type="component" value="Plasmid pTLV-1"/>
</dbReference>
<dbReference type="Gene3D" id="3.30.390.10">
    <property type="entry name" value="Enolase-like, N-terminal domain"/>
    <property type="match status" value="1"/>
</dbReference>
<evidence type="ECO:0000259" key="3">
    <source>
        <dbReference type="Pfam" id="PF02746"/>
    </source>
</evidence>
<dbReference type="InterPro" id="IPR029065">
    <property type="entry name" value="Enolase_C-like"/>
</dbReference>
<reference evidence="5 6" key="1">
    <citation type="journal article" date="2020" name="Int. J. Syst. Evol. Microbiol.">
        <title>Bartonella kosoyi sp. nov. and Bartonella krasnovii sp. nov., two novel species closely related to the zoonotic Bartonella elizabethae, isolated from black rats and wild desert rodent-fleas.</title>
        <authorList>
            <person name="Gutierrez R."/>
            <person name="Shalit T."/>
            <person name="Markus B."/>
            <person name="Yuan C."/>
            <person name="Nachum-Biala Y."/>
            <person name="Elad D."/>
            <person name="Harrus S."/>
        </authorList>
    </citation>
    <scope>NUCLEOTIDE SEQUENCE [LARGE SCALE GENOMIC DNA]</scope>
    <source>
        <strain evidence="5 6">Tel Aviv</strain>
        <plasmid evidence="5">pTLV-1</plasmid>
    </source>
</reference>
<dbReference type="GO" id="GO:0003824">
    <property type="term" value="F:catalytic activity"/>
    <property type="evidence" value="ECO:0007669"/>
    <property type="project" value="UniProtKB-ARBA"/>
</dbReference>
<keyword evidence="5" id="KW-0614">Plasmid</keyword>
<evidence type="ECO:0000313" key="6">
    <source>
        <dbReference type="Proteomes" id="UP000321940"/>
    </source>
</evidence>
<dbReference type="PANTHER" id="PTHR48080:SF3">
    <property type="entry name" value="ENOLASE SUPERFAMILY MEMBER DDB_G0284701"/>
    <property type="match status" value="1"/>
</dbReference>
<dbReference type="Pfam" id="PF13378">
    <property type="entry name" value="MR_MLE_C"/>
    <property type="match status" value="1"/>
</dbReference>
<accession>A0A5B9RID5</accession>
<protein>
    <submittedName>
        <fullName evidence="5">L-alanine-dl-glutamate epimerase</fullName>
    </submittedName>
</protein>
<feature type="domain" description="Mandelate racemase/muconate lactonizing enzyme N-terminal" evidence="3">
    <location>
        <begin position="20"/>
        <end position="120"/>
    </location>
</feature>
<evidence type="ECO:0000313" key="5">
    <source>
        <dbReference type="EMBL" id="QEG79284.1"/>
    </source>
</evidence>
<dbReference type="GO" id="GO:0046872">
    <property type="term" value="F:metal ion binding"/>
    <property type="evidence" value="ECO:0007669"/>
    <property type="project" value="UniProtKB-KW"/>
</dbReference>
<evidence type="ECO:0000259" key="4">
    <source>
        <dbReference type="Pfam" id="PF13378"/>
    </source>
</evidence>
<dbReference type="EMBL" id="CP042964">
    <property type="protein sequence ID" value="QEG79284.1"/>
    <property type="molecule type" value="Genomic_DNA"/>
</dbReference>
<dbReference type="Gene3D" id="3.20.20.120">
    <property type="entry name" value="Enolase-like C-terminal domain"/>
    <property type="match status" value="1"/>
</dbReference>
<proteinExistence type="inferred from homology"/>
<dbReference type="InterPro" id="IPR034593">
    <property type="entry name" value="DgoD-like"/>
</dbReference>